<dbReference type="GO" id="GO:0003951">
    <property type="term" value="F:NAD+ kinase activity"/>
    <property type="evidence" value="ECO:0007669"/>
    <property type="project" value="InterPro"/>
</dbReference>
<keyword evidence="4" id="KW-1185">Reference proteome</keyword>
<evidence type="ECO:0000313" key="4">
    <source>
        <dbReference type="Proteomes" id="UP001177341"/>
    </source>
</evidence>
<keyword evidence="1" id="KW-0418">Kinase</keyword>
<dbReference type="PIRSF" id="PIRSF016907">
    <property type="entry name" value="Kin_ATP-NAD"/>
    <property type="match status" value="1"/>
</dbReference>
<reference evidence="1" key="1">
    <citation type="submission" date="2023-07" db="EMBL/GenBank/DDBJ databases">
        <title>Genome content predicts the carbon catabolic preferences of heterotrophic bacteria.</title>
        <authorList>
            <person name="Gralka M."/>
        </authorList>
    </citation>
    <scope>NUCLEOTIDE SEQUENCE</scope>
    <source>
        <strain evidence="2">5G01</strain>
        <strain evidence="1">I2M16</strain>
    </source>
</reference>
<keyword evidence="1" id="KW-0808">Transferase</keyword>
<dbReference type="InterPro" id="IPR016064">
    <property type="entry name" value="NAD/diacylglycerol_kinase_sf"/>
</dbReference>
<evidence type="ECO:0000313" key="1">
    <source>
        <dbReference type="EMBL" id="MDO6452276.1"/>
    </source>
</evidence>
<dbReference type="SUPFAM" id="SSF111331">
    <property type="entry name" value="NAD kinase/diacylglycerol kinase-like"/>
    <property type="match status" value="1"/>
</dbReference>
<dbReference type="EMBL" id="JAUYVO010000001">
    <property type="protein sequence ID" value="MDP2521241.1"/>
    <property type="molecule type" value="Genomic_DNA"/>
</dbReference>
<dbReference type="Proteomes" id="UP001177341">
    <property type="component" value="Unassembled WGS sequence"/>
</dbReference>
<organism evidence="1 3">
    <name type="scientific">Neptunomonas phycophila</name>
    <dbReference type="NCBI Taxonomy" id="1572645"/>
    <lineage>
        <taxon>Bacteria</taxon>
        <taxon>Pseudomonadati</taxon>
        <taxon>Pseudomonadota</taxon>
        <taxon>Gammaproteobacteria</taxon>
        <taxon>Oceanospirillales</taxon>
        <taxon>Oceanospirillaceae</taxon>
        <taxon>Neptunomonas</taxon>
    </lineage>
</organism>
<sequence>MSTPKTPKFTLGLIINPVAGLGGSVALKGSDGAATAKIAVHLGAEPKAQDRVATALAVLKGLPIDVITYPCEMGEWAAEQAGFAPQVLGSINSGESTPDDTEQAVKDLTEAGVDLILFAGGDGTARNVCRAASEGTAVLGIPAGVKIHSGVYAVTPKAAGEIVAMLVRGELVTLAPQEVRDIDEDEFRAGRVRARYYGELSVPQEHRYLQHVKNGGKESEALALDDIAAYLVESMEPDTRYIMGSGTTVKAVMDELGLENTLLGVDVVENGELIASDCTALQLNELTKEHACKIVITVIGGQGHILGRGNQQLSPELIKSVGRANLVVIATKTKIAELEGRPLIVDTGDASLDKELSGLIPVITGYRDSVLYRVADI</sequence>
<dbReference type="AlphaFoldDB" id="A0AAW7XCZ2"/>
<proteinExistence type="predicted"/>
<dbReference type="PANTHER" id="PTHR40697">
    <property type="entry name" value="ACETOIN CATABOLISM PROTEIN X"/>
    <property type="match status" value="1"/>
</dbReference>
<dbReference type="GO" id="GO:0005524">
    <property type="term" value="F:ATP binding"/>
    <property type="evidence" value="ECO:0007669"/>
    <property type="project" value="UniProtKB-ARBA"/>
</dbReference>
<gene>
    <name evidence="1" type="ORF">Q4490_01750</name>
    <name evidence="2" type="ORF">Q8W30_01555</name>
</gene>
<comment type="caution">
    <text evidence="1">The sequence shown here is derived from an EMBL/GenBank/DDBJ whole genome shotgun (WGS) entry which is preliminary data.</text>
</comment>
<evidence type="ECO:0000313" key="3">
    <source>
        <dbReference type="Proteomes" id="UP001169862"/>
    </source>
</evidence>
<dbReference type="InterPro" id="IPR039065">
    <property type="entry name" value="AcoX-like"/>
</dbReference>
<evidence type="ECO:0000313" key="2">
    <source>
        <dbReference type="EMBL" id="MDP2521241.1"/>
    </source>
</evidence>
<dbReference type="Pfam" id="PF20143">
    <property type="entry name" value="NAD_kinase_C"/>
    <property type="match status" value="1"/>
</dbReference>
<protein>
    <submittedName>
        <fullName evidence="1">ATP-NAD kinase family protein</fullName>
    </submittedName>
</protein>
<dbReference type="Proteomes" id="UP001169862">
    <property type="component" value="Unassembled WGS sequence"/>
</dbReference>
<dbReference type="InterPro" id="IPR002504">
    <property type="entry name" value="NADK"/>
</dbReference>
<dbReference type="InterPro" id="IPR017438">
    <property type="entry name" value="ATP-NAD_kinase_N"/>
</dbReference>
<dbReference type="Pfam" id="PF01513">
    <property type="entry name" value="NAD_kinase"/>
    <property type="match status" value="1"/>
</dbReference>
<dbReference type="GO" id="GO:0051287">
    <property type="term" value="F:NAD binding"/>
    <property type="evidence" value="ECO:0007669"/>
    <property type="project" value="UniProtKB-ARBA"/>
</dbReference>
<dbReference type="PANTHER" id="PTHR40697:SF2">
    <property type="entry name" value="ATP-NAD KINASE-RELATED"/>
    <property type="match status" value="1"/>
</dbReference>
<accession>A0AAW7XCZ2</accession>
<dbReference type="EMBL" id="JAUOPG010000001">
    <property type="protein sequence ID" value="MDO6452276.1"/>
    <property type="molecule type" value="Genomic_DNA"/>
</dbReference>
<name>A0AAW7XCZ2_9GAMM</name>
<dbReference type="InterPro" id="IPR011386">
    <property type="entry name" value="Put_ATP-NAD_kin"/>
</dbReference>
<dbReference type="RefSeq" id="WP_075178948.1">
    <property type="nucleotide sequence ID" value="NZ_JALRCW010000177.1"/>
</dbReference>
<dbReference type="GO" id="GO:0006741">
    <property type="term" value="P:NADP+ biosynthetic process"/>
    <property type="evidence" value="ECO:0007669"/>
    <property type="project" value="InterPro"/>
</dbReference>
<dbReference type="Gene3D" id="3.40.50.10330">
    <property type="entry name" value="Probable inorganic polyphosphate/atp-NAD kinase, domain 1"/>
    <property type="match status" value="1"/>
</dbReference>